<dbReference type="Proteomes" id="UP000186922">
    <property type="component" value="Unassembled WGS sequence"/>
</dbReference>
<comment type="caution">
    <text evidence="2">The sequence shown here is derived from an EMBL/GenBank/DDBJ whole genome shotgun (WGS) entry which is preliminary data.</text>
</comment>
<organism evidence="2 3">
    <name type="scientific">Ramazzottius varieornatus</name>
    <name type="common">Water bear</name>
    <name type="synonym">Tardigrade</name>
    <dbReference type="NCBI Taxonomy" id="947166"/>
    <lineage>
        <taxon>Eukaryota</taxon>
        <taxon>Metazoa</taxon>
        <taxon>Ecdysozoa</taxon>
        <taxon>Tardigrada</taxon>
        <taxon>Eutardigrada</taxon>
        <taxon>Parachela</taxon>
        <taxon>Hypsibioidea</taxon>
        <taxon>Ramazzottiidae</taxon>
        <taxon>Ramazzottius</taxon>
    </lineage>
</organism>
<evidence type="ECO:0000313" key="2">
    <source>
        <dbReference type="EMBL" id="GAU96872.1"/>
    </source>
</evidence>
<keyword evidence="3" id="KW-1185">Reference proteome</keyword>
<feature type="compositionally biased region" description="Basic and acidic residues" evidence="1">
    <location>
        <begin position="222"/>
        <end position="232"/>
    </location>
</feature>
<name>A0A1D1V9Y1_RAMVA</name>
<reference evidence="2 3" key="1">
    <citation type="journal article" date="2016" name="Nat. Commun.">
        <title>Extremotolerant tardigrade genome and improved radiotolerance of human cultured cells by tardigrade-unique protein.</title>
        <authorList>
            <person name="Hashimoto T."/>
            <person name="Horikawa D.D."/>
            <person name="Saito Y."/>
            <person name="Kuwahara H."/>
            <person name="Kozuka-Hata H."/>
            <person name="Shin-I T."/>
            <person name="Minakuchi Y."/>
            <person name="Ohishi K."/>
            <person name="Motoyama A."/>
            <person name="Aizu T."/>
            <person name="Enomoto A."/>
            <person name="Kondo K."/>
            <person name="Tanaka S."/>
            <person name="Hara Y."/>
            <person name="Koshikawa S."/>
            <person name="Sagara H."/>
            <person name="Miura T."/>
            <person name="Yokobori S."/>
            <person name="Miyagawa K."/>
            <person name="Suzuki Y."/>
            <person name="Kubo T."/>
            <person name="Oyama M."/>
            <person name="Kohara Y."/>
            <person name="Fujiyama A."/>
            <person name="Arakawa K."/>
            <person name="Katayama T."/>
            <person name="Toyoda A."/>
            <person name="Kunieda T."/>
        </authorList>
    </citation>
    <scope>NUCLEOTIDE SEQUENCE [LARGE SCALE GENOMIC DNA]</scope>
    <source>
        <strain evidence="2 3">YOKOZUNA-1</strain>
    </source>
</reference>
<feature type="region of interest" description="Disordered" evidence="1">
    <location>
        <begin position="167"/>
        <end position="186"/>
    </location>
</feature>
<feature type="region of interest" description="Disordered" evidence="1">
    <location>
        <begin position="215"/>
        <end position="238"/>
    </location>
</feature>
<evidence type="ECO:0000313" key="3">
    <source>
        <dbReference type="Proteomes" id="UP000186922"/>
    </source>
</evidence>
<evidence type="ECO:0000256" key="1">
    <source>
        <dbReference type="SAM" id="MobiDB-lite"/>
    </source>
</evidence>
<accession>A0A1D1V9Y1</accession>
<protein>
    <submittedName>
        <fullName evidence="2">Uncharacterized protein</fullName>
    </submittedName>
</protein>
<dbReference type="OrthoDB" id="7433202at2759"/>
<dbReference type="AlphaFoldDB" id="A0A1D1V9Y1"/>
<proteinExistence type="predicted"/>
<sequence>MDEVVRSSLSEITNTGMSSGPWRQATMPVGLGGLGIRRTEEVALPAFLASLHSVQQLVLSILPEADLYGEANLALAKANKNSGSWLHALVSSSLGNLLDNNALRMSIGLRLGAKLCRPHVCRCGASVDEFGQHGLSCKFSGGRHSRNSALNESLKRALTTVQIPTPLEPPRIFRKDKRRPDGMTQAPWKNGMELVWDVTVVDTQALTNFAMSTAKAGSAADAAEKRKDLEVRGHRKPI</sequence>
<gene>
    <name evidence="2" type="primary">RvY_08246-1</name>
    <name evidence="2" type="synonym">RvY_08246.1</name>
    <name evidence="2" type="ORF">RvY_08246</name>
</gene>
<dbReference type="EMBL" id="BDGG01000003">
    <property type="protein sequence ID" value="GAU96872.1"/>
    <property type="molecule type" value="Genomic_DNA"/>
</dbReference>